<keyword evidence="3" id="KW-1185">Reference proteome</keyword>
<comment type="caution">
    <text evidence="2">The sequence shown here is derived from an EMBL/GenBank/DDBJ whole genome shotgun (WGS) entry which is preliminary data.</text>
</comment>
<dbReference type="PANTHER" id="PTHR33223">
    <property type="entry name" value="CCHC-TYPE DOMAIN-CONTAINING PROTEIN"/>
    <property type="match status" value="1"/>
</dbReference>
<feature type="domain" description="Ty3 transposon capsid-like protein" evidence="1">
    <location>
        <begin position="16"/>
        <end position="140"/>
    </location>
</feature>
<dbReference type="EMBL" id="LVLJ01001301">
    <property type="protein sequence ID" value="OAE30546.1"/>
    <property type="molecule type" value="Genomic_DNA"/>
</dbReference>
<proteinExistence type="predicted"/>
<reference evidence="2" key="1">
    <citation type="submission" date="2016-03" db="EMBL/GenBank/DDBJ databases">
        <title>Mechanisms controlling the formation of the plant cell surface in tip-growing cells are functionally conserved among land plants.</title>
        <authorList>
            <person name="Honkanen S."/>
            <person name="Jones V.A."/>
            <person name="Morieri G."/>
            <person name="Champion C."/>
            <person name="Hetherington A.J."/>
            <person name="Kelly S."/>
            <person name="Saint-Marcoux D."/>
            <person name="Proust H."/>
            <person name="Prescott H."/>
            <person name="Dolan L."/>
        </authorList>
    </citation>
    <scope>NUCLEOTIDE SEQUENCE [LARGE SCALE GENOMIC DNA]</scope>
    <source>
        <tissue evidence="2">Whole gametophyte</tissue>
    </source>
</reference>
<dbReference type="PANTHER" id="PTHR33223:SF6">
    <property type="entry name" value="CCHC-TYPE DOMAIN-CONTAINING PROTEIN"/>
    <property type="match status" value="1"/>
</dbReference>
<dbReference type="Pfam" id="PF19259">
    <property type="entry name" value="Ty3_capsid"/>
    <property type="match status" value="1"/>
</dbReference>
<protein>
    <recommendedName>
        <fullName evidence="1">Ty3 transposon capsid-like protein domain-containing protein</fullName>
    </recommendedName>
</protein>
<evidence type="ECO:0000313" key="2">
    <source>
        <dbReference type="EMBL" id="OAE30546.1"/>
    </source>
</evidence>
<accession>A0A176WEI4</accession>
<gene>
    <name evidence="2" type="ORF">AXG93_977s1320</name>
</gene>
<dbReference type="InterPro" id="IPR045358">
    <property type="entry name" value="Ty3_capsid"/>
</dbReference>
<evidence type="ECO:0000259" key="1">
    <source>
        <dbReference type="Pfam" id="PF19259"/>
    </source>
</evidence>
<dbReference type="Proteomes" id="UP000077202">
    <property type="component" value="Unassembled WGS sequence"/>
</dbReference>
<evidence type="ECO:0000313" key="3">
    <source>
        <dbReference type="Proteomes" id="UP000077202"/>
    </source>
</evidence>
<sequence length="155" mass="17696">MDEVLNAIMAEMKQFEKSERMFMRSYLTDKALTWYTTWERMLSERGATISWSGMQEGLLQNFQAVDSLQTARMKLWDLKQKGGIHEYIEEFCDLQVSIMDMSGAEALDVFKRGLKDQIRKEVMVSNPSTVNEAIAIAQQILGAFGVTHGEPVSNF</sequence>
<name>A0A176WEI4_MARPO</name>
<dbReference type="AlphaFoldDB" id="A0A176WEI4"/>
<organism evidence="2 3">
    <name type="scientific">Marchantia polymorpha subsp. ruderalis</name>
    <dbReference type="NCBI Taxonomy" id="1480154"/>
    <lineage>
        <taxon>Eukaryota</taxon>
        <taxon>Viridiplantae</taxon>
        <taxon>Streptophyta</taxon>
        <taxon>Embryophyta</taxon>
        <taxon>Marchantiophyta</taxon>
        <taxon>Marchantiopsida</taxon>
        <taxon>Marchantiidae</taxon>
        <taxon>Marchantiales</taxon>
        <taxon>Marchantiaceae</taxon>
        <taxon>Marchantia</taxon>
    </lineage>
</organism>